<accession>A0A8X6TIY7</accession>
<keyword evidence="2" id="KW-1185">Reference proteome</keyword>
<evidence type="ECO:0000313" key="2">
    <source>
        <dbReference type="Proteomes" id="UP000887013"/>
    </source>
</evidence>
<comment type="caution">
    <text evidence="1">The sequence shown here is derived from an EMBL/GenBank/DDBJ whole genome shotgun (WGS) entry which is preliminary data.</text>
</comment>
<dbReference type="AlphaFoldDB" id="A0A8X6TIY7"/>
<dbReference type="Proteomes" id="UP000887013">
    <property type="component" value="Unassembled WGS sequence"/>
</dbReference>
<gene>
    <name evidence="1" type="ORF">NPIL_39691</name>
</gene>
<reference evidence="1" key="1">
    <citation type="submission" date="2020-08" db="EMBL/GenBank/DDBJ databases">
        <title>Multicomponent nature underlies the extraordinary mechanical properties of spider dragline silk.</title>
        <authorList>
            <person name="Kono N."/>
            <person name="Nakamura H."/>
            <person name="Mori M."/>
            <person name="Yoshida Y."/>
            <person name="Ohtoshi R."/>
            <person name="Malay A.D."/>
            <person name="Moran D.A.P."/>
            <person name="Tomita M."/>
            <person name="Numata K."/>
            <person name="Arakawa K."/>
        </authorList>
    </citation>
    <scope>NUCLEOTIDE SEQUENCE</scope>
</reference>
<evidence type="ECO:0000313" key="1">
    <source>
        <dbReference type="EMBL" id="GFT19731.1"/>
    </source>
</evidence>
<proteinExistence type="predicted"/>
<name>A0A8X6TIY7_NEPPI</name>
<dbReference type="EMBL" id="BMAW01059153">
    <property type="protein sequence ID" value="GFT19731.1"/>
    <property type="molecule type" value="Genomic_DNA"/>
</dbReference>
<dbReference type="OrthoDB" id="6437089at2759"/>
<sequence>MNDAAGADEFSRLFSQSAPVGKYLTNFDVKVHAIFLTVTNLQSLMGYFEKAVILVDSRSAIETLALQHLSESLIESKIIQVIWELIMNGTIPMDIITCGHR</sequence>
<protein>
    <submittedName>
        <fullName evidence="1">Uncharacterized protein</fullName>
    </submittedName>
</protein>
<organism evidence="1 2">
    <name type="scientific">Nephila pilipes</name>
    <name type="common">Giant wood spider</name>
    <name type="synonym">Nephila maculata</name>
    <dbReference type="NCBI Taxonomy" id="299642"/>
    <lineage>
        <taxon>Eukaryota</taxon>
        <taxon>Metazoa</taxon>
        <taxon>Ecdysozoa</taxon>
        <taxon>Arthropoda</taxon>
        <taxon>Chelicerata</taxon>
        <taxon>Arachnida</taxon>
        <taxon>Araneae</taxon>
        <taxon>Araneomorphae</taxon>
        <taxon>Entelegynae</taxon>
        <taxon>Araneoidea</taxon>
        <taxon>Nephilidae</taxon>
        <taxon>Nephila</taxon>
    </lineage>
</organism>